<sequence>MKYFYLLFLILLLGNCTPKEQSQGTVVDFGAFTKISDNQLLEQYRFVKLETNESCLLGAIDQIEVFANKIYILDSYQTKSIYVFDKEGKYLNRLEGNRRGPGEFLMPLCFAIDPTDSALIVKDHQQSALLRYALNDLSFIDKIKTEEYPISFGVIPEQEALAFYYPDRGNNDYQLRITDKNGQFIKELLPVDPKSKVLHGLGQNFYVYDGKLNVFPHFSNTIFSITPDSTTQRYHFYFGDYHFPDDEIFQKKEYNSQAIMSEIMNNSYVRLMAPYETDEHLLVKYYVKRQVLLGIYNKKKHTAINLDPEMVIDSLHLGTFPVPIGFNHNEFIGQLTLDIQQKNRIMIPELQKLMADYSEDSNPILIFYSLRS</sequence>
<gene>
    <name evidence="2" type="ORF">DWW24_09760</name>
    <name evidence="3" type="ORF">DXA53_14820</name>
    <name evidence="1" type="ORF">L0P03_09335</name>
</gene>
<dbReference type="EMBL" id="QSCO01000022">
    <property type="protein sequence ID" value="RGY04744.1"/>
    <property type="molecule type" value="Genomic_DNA"/>
</dbReference>
<dbReference type="Pfam" id="PF17170">
    <property type="entry name" value="DUF5128"/>
    <property type="match status" value="1"/>
</dbReference>
<dbReference type="InterPro" id="IPR011042">
    <property type="entry name" value="6-blade_b-propeller_TolB-like"/>
</dbReference>
<comment type="caution">
    <text evidence="2">The sequence shown here is derived from an EMBL/GenBank/DDBJ whole genome shotgun (WGS) entry which is preliminary data.</text>
</comment>
<evidence type="ECO:0000313" key="2">
    <source>
        <dbReference type="EMBL" id="RGV26269.1"/>
    </source>
</evidence>
<organism evidence="2 4">
    <name type="scientific">Odoribacter splanchnicus</name>
    <dbReference type="NCBI Taxonomy" id="28118"/>
    <lineage>
        <taxon>Bacteria</taxon>
        <taxon>Pseudomonadati</taxon>
        <taxon>Bacteroidota</taxon>
        <taxon>Bacteroidia</taxon>
        <taxon>Bacteroidales</taxon>
        <taxon>Odoribacteraceae</taxon>
        <taxon>Odoribacter</taxon>
    </lineage>
</organism>
<dbReference type="EMBL" id="JAKNDN010000016">
    <property type="protein sequence ID" value="MCG4960051.1"/>
    <property type="molecule type" value="Genomic_DNA"/>
</dbReference>
<reference evidence="4 5" key="1">
    <citation type="submission" date="2018-08" db="EMBL/GenBank/DDBJ databases">
        <title>A genome reference for cultivated species of the human gut microbiota.</title>
        <authorList>
            <person name="Zou Y."/>
            <person name="Xue W."/>
            <person name="Luo G."/>
        </authorList>
    </citation>
    <scope>NUCLEOTIDE SEQUENCE [LARGE SCALE GENOMIC DNA]</scope>
    <source>
        <strain evidence="2 4">AF14-6AC</strain>
        <strain evidence="3 5">OF03-11</strain>
    </source>
</reference>
<dbReference type="Proteomes" id="UP000284434">
    <property type="component" value="Unassembled WGS sequence"/>
</dbReference>
<accession>A0A412WGF5</accession>
<evidence type="ECO:0000313" key="4">
    <source>
        <dbReference type="Proteomes" id="UP000283426"/>
    </source>
</evidence>
<dbReference type="EMBL" id="QRYW01000019">
    <property type="protein sequence ID" value="RGV26269.1"/>
    <property type="molecule type" value="Genomic_DNA"/>
</dbReference>
<proteinExistence type="predicted"/>
<dbReference type="Proteomes" id="UP001199750">
    <property type="component" value="Unassembled WGS sequence"/>
</dbReference>
<evidence type="ECO:0000313" key="3">
    <source>
        <dbReference type="EMBL" id="RGY04744.1"/>
    </source>
</evidence>
<evidence type="ECO:0000313" key="1">
    <source>
        <dbReference type="EMBL" id="MCG4960051.1"/>
    </source>
</evidence>
<dbReference type="OMA" id="ETNESCL"/>
<name>A0A412WGF5_9BACT</name>
<dbReference type="SUPFAM" id="SSF101898">
    <property type="entry name" value="NHL repeat"/>
    <property type="match status" value="1"/>
</dbReference>
<protein>
    <submittedName>
        <fullName evidence="2">6-bladed beta-propeller</fullName>
    </submittedName>
</protein>
<dbReference type="RefSeq" id="WP_013610616.1">
    <property type="nucleotide sequence ID" value="NZ_JADMYR010000001.1"/>
</dbReference>
<dbReference type="GeneID" id="61273522"/>
<dbReference type="AlphaFoldDB" id="A0A412WGF5"/>
<dbReference type="Gene3D" id="2.120.10.30">
    <property type="entry name" value="TolB, C-terminal domain"/>
    <property type="match status" value="1"/>
</dbReference>
<evidence type="ECO:0000313" key="5">
    <source>
        <dbReference type="Proteomes" id="UP000284434"/>
    </source>
</evidence>
<dbReference type="Proteomes" id="UP000283426">
    <property type="component" value="Unassembled WGS sequence"/>
</dbReference>
<reference evidence="1" key="2">
    <citation type="submission" date="2022-01" db="EMBL/GenBank/DDBJ databases">
        <title>Collection of gut derived symbiotic bacterial strains cultured from healthy donors.</title>
        <authorList>
            <person name="Lin H."/>
            <person name="Kohout C."/>
            <person name="Waligurski E."/>
            <person name="Pamer E.G."/>
        </authorList>
    </citation>
    <scope>NUCLEOTIDE SEQUENCE</scope>
    <source>
        <strain evidence="1">DFI.1.149</strain>
    </source>
</reference>